<dbReference type="EMBL" id="CU466930">
    <property type="protein sequence ID" value="CAO80467.1"/>
    <property type="molecule type" value="Genomic_DNA"/>
</dbReference>
<dbReference type="Proteomes" id="UP000002019">
    <property type="component" value="Chromosome"/>
</dbReference>
<dbReference type="InterPro" id="IPR011628">
    <property type="entry name" value="Cleaved_adhesin"/>
</dbReference>
<dbReference type="NCBIfam" id="NF038128">
    <property type="entry name" value="choice_anch_J"/>
    <property type="match status" value="3"/>
</dbReference>
<gene>
    <name evidence="2" type="ordered locus">CLOAM0582</name>
</gene>
<dbReference type="KEGG" id="caci:CLOAM0582"/>
<feature type="domain" description="Fibronectin type-III" evidence="1">
    <location>
        <begin position="259"/>
        <end position="360"/>
    </location>
</feature>
<dbReference type="SMART" id="SM00060">
    <property type="entry name" value="FN3"/>
    <property type="match status" value="4"/>
</dbReference>
<keyword evidence="3" id="KW-1185">Reference proteome</keyword>
<protein>
    <recommendedName>
        <fullName evidence="1">Fibronectin type-III domain-containing protein</fullName>
    </recommendedName>
</protein>
<evidence type="ECO:0000259" key="1">
    <source>
        <dbReference type="PROSITE" id="PS50853"/>
    </source>
</evidence>
<reference evidence="2 3" key="1">
    <citation type="journal article" date="2008" name="J. Bacteriol.">
        <title>'Candidatus Cloacamonas acidaminovorans': genome sequence reconstruction provides a first glimpse of a new bacterial division.</title>
        <authorList>
            <person name="Pelletier E."/>
            <person name="Kreimeyer A."/>
            <person name="Bocs S."/>
            <person name="Rouy Z."/>
            <person name="Gyapay G."/>
            <person name="Chouari R."/>
            <person name="Riviere D."/>
            <person name="Ganesan A."/>
            <person name="Daegelen P."/>
            <person name="Sghir A."/>
            <person name="Cohen G.N."/>
            <person name="Medigue C."/>
            <person name="Weissenbach J."/>
            <person name="Le Paslier D."/>
        </authorList>
    </citation>
    <scope>NUCLEOTIDE SEQUENCE [LARGE SCALE GENOMIC DNA]</scope>
    <source>
        <strain evidence="3">Evry</strain>
    </source>
</reference>
<evidence type="ECO:0000313" key="3">
    <source>
        <dbReference type="Proteomes" id="UP000002019"/>
    </source>
</evidence>
<dbReference type="InterPro" id="IPR013783">
    <property type="entry name" value="Ig-like_fold"/>
</dbReference>
<dbReference type="PROSITE" id="PS50853">
    <property type="entry name" value="FN3"/>
    <property type="match status" value="2"/>
</dbReference>
<evidence type="ECO:0000313" key="2">
    <source>
        <dbReference type="EMBL" id="CAO80467.1"/>
    </source>
</evidence>
<dbReference type="Pfam" id="PF13860">
    <property type="entry name" value="FlgD_ig"/>
    <property type="match status" value="1"/>
</dbReference>
<dbReference type="InterPro" id="IPR025965">
    <property type="entry name" value="FlgD/Vpr_Ig-like"/>
</dbReference>
<dbReference type="NCBIfam" id="TIGR04183">
    <property type="entry name" value="Por_Secre_tail"/>
    <property type="match status" value="1"/>
</dbReference>
<dbReference type="STRING" id="459349.CLOAM0582"/>
<dbReference type="Gene3D" id="2.60.40.4070">
    <property type="match status" value="1"/>
</dbReference>
<accession>B0VGN0</accession>
<feature type="domain" description="Fibronectin type-III" evidence="1">
    <location>
        <begin position="520"/>
        <end position="610"/>
    </location>
</feature>
<dbReference type="CDD" id="cd00063">
    <property type="entry name" value="FN3"/>
    <property type="match status" value="1"/>
</dbReference>
<dbReference type="Pfam" id="PF07675">
    <property type="entry name" value="Cleaved_Adhesin"/>
    <property type="match status" value="3"/>
</dbReference>
<sequence>MSIILNYLTRKGDAMKAQIYKLLLLLIFSVTAIAAFSTVSEYSFASTLGTFTEISGGTIHGTSANDNECFLAIPLGFTFTYNGVDYTTISIASNGFIAMGDTVVTSNVPISSNTSTNNVIAVLARDIKSRADGTLMSLSSGTAPNRVFTIQWKNWRRTPTATANDDFTFQIQLQENGNNVVFVYGPFTAVTAATSATVQVGLRGDSNNDFNNRLTTTDWSATTAGTANNSTCTLSATVFPANGLTFTFTPPITGEPPLAAQNPHPANGAINVPIATNLSWNSGGGIVDGYKVYFGTDNPPTNIVNGTTQTVTVYDPVNDLTYSTTYYWKIVPYNQFGDAVDCPVWSFTVLADPTVTTYPYEQNFDSVTPPDLALGWTVINANNDTYTWQSYNGNSQTSPNSMRIRYNSTLAMDDWLFTPPLVFTNTHNYKIKFYYCSSSATYPEKLSVYWGTTPAVASMTNLLWENLNIINTAYEAAEIIMPAVTGGTYYIGFHGHSDADRFYLYIDTFSVSDIVEQINPPQNLTATIQNYYNVHLAWQAPVSSFGTRDLLGYKVYRDGSLINTISNPATLTYDDLGLEVGTYSYTVTAYYTTGESVPAGPVSVEIVAPLDPPLNLTATVQNNTNVFLDWDAPSVIPPPTSFNDSFESYENFTINFAPWTLVDVDQSTTYGMQGISWTNAYAAQAYIIFNPSATTPAITDLTAHTGNKMAACFASTVPPNNDWMITPQLSITAGNVLKFWARSYTEQYGLERFKVGVSTTGTTPANFTIISGTTYIQAPVTWTEYTYDLSSYAGQNVYIGIQCVSNDAFIFLVDDVFIGTPTTAKSYPYVASVSGTIERVKGVSVPTIRQETKNNDRALLGYKVYRNGTLISTINNPATTDYTDLDLANGTYNYGVTALYTTGESVPATVSVTINYQPTPAFFTDDFESYANFVTTFAPWTTVDVDLADTYGIQDVDFPGSGDAMAYIIFNPSATVPPLTTLTAHSGSKMPASFAATTPPNNDWMISPRVFLGTGSFVKFYARSYTAQYGLERFKVGVSTTTPNPANFQFVSGATYVQAPVTWTEYTYDLSSYDNQNVYIGIQCLSNDAFIFFVDDVSIHGVNGYDNNDNNAPVVQTELKGNYPNPFNPETTIAYSVKEHIPVNIEIYNIKGQKVKTLVNETKAPGNYTAVWRGLDDNNHPVSSGVYFFKMNAGKYSSTKKMIMMK</sequence>
<dbReference type="Gene3D" id="2.60.40.10">
    <property type="entry name" value="Immunoglobulins"/>
    <property type="match status" value="3"/>
</dbReference>
<dbReference type="eggNOG" id="COG1572">
    <property type="taxonomic scope" value="Bacteria"/>
</dbReference>
<dbReference type="eggNOG" id="COG4412">
    <property type="taxonomic scope" value="Bacteria"/>
</dbReference>
<dbReference type="Gene3D" id="2.60.120.200">
    <property type="match status" value="3"/>
</dbReference>
<dbReference type="InterPro" id="IPR026444">
    <property type="entry name" value="Secre_tail"/>
</dbReference>
<dbReference type="SUPFAM" id="SSF49265">
    <property type="entry name" value="Fibronectin type III"/>
    <property type="match status" value="2"/>
</dbReference>
<dbReference type="InterPro" id="IPR003961">
    <property type="entry name" value="FN3_dom"/>
</dbReference>
<proteinExistence type="predicted"/>
<dbReference type="eggNOG" id="COG3391">
    <property type="taxonomic scope" value="Bacteria"/>
</dbReference>
<organism evidence="2 3">
    <name type="scientific">Cloacimonas acidaminovorans (strain Evry)</name>
    <dbReference type="NCBI Taxonomy" id="459349"/>
    <lineage>
        <taxon>Bacteria</taxon>
        <taxon>Pseudomonadati</taxon>
        <taxon>Candidatus Cloacimonadota</taxon>
        <taxon>Candidatus Cloacimonadia</taxon>
        <taxon>Candidatus Cloacimonadales</taxon>
        <taxon>Candidatus Cloacimonadaceae</taxon>
        <taxon>Candidatus Cloacimonas</taxon>
    </lineage>
</organism>
<name>B0VGN0_CLOAI</name>
<dbReference type="HOGENOM" id="CLU_290973_0_0_0"/>
<dbReference type="InterPro" id="IPR036116">
    <property type="entry name" value="FN3_sf"/>
</dbReference>
<dbReference type="eggNOG" id="COG4733">
    <property type="taxonomic scope" value="Bacteria"/>
</dbReference>
<dbReference type="AlphaFoldDB" id="B0VGN0"/>